<dbReference type="InterPro" id="IPR005761">
    <property type="entry name" value="UDP-N-AcMur-Glu-dNH2Pim_ligase"/>
</dbReference>
<dbReference type="GO" id="GO:0009252">
    <property type="term" value="P:peptidoglycan biosynthetic process"/>
    <property type="evidence" value="ECO:0007669"/>
    <property type="project" value="UniProtKB-UniRule"/>
</dbReference>
<gene>
    <name evidence="2 6" type="primary">murE</name>
    <name evidence="6" type="ORF">Helico5904_0630</name>
</gene>
<feature type="binding site" evidence="2">
    <location>
        <begin position="360"/>
        <end position="363"/>
    </location>
    <ligand>
        <name>meso-2,6-diaminopimelate</name>
        <dbReference type="ChEBI" id="CHEBI:57791"/>
    </ligand>
</feature>
<dbReference type="AlphaFoldDB" id="A0A650EM69"/>
<dbReference type="Pfam" id="PF02875">
    <property type="entry name" value="Mur_ligase_C"/>
    <property type="match status" value="1"/>
</dbReference>
<dbReference type="GO" id="GO:0005737">
    <property type="term" value="C:cytoplasm"/>
    <property type="evidence" value="ECO:0007669"/>
    <property type="project" value="UniProtKB-SubCell"/>
</dbReference>
<evidence type="ECO:0000313" key="6">
    <source>
        <dbReference type="EMBL" id="QGT50391.1"/>
    </source>
</evidence>
<dbReference type="GO" id="GO:0005524">
    <property type="term" value="F:ATP binding"/>
    <property type="evidence" value="ECO:0007669"/>
    <property type="project" value="UniProtKB-UniRule"/>
</dbReference>
<keyword evidence="2" id="KW-0067">ATP-binding</keyword>
<dbReference type="NCBIfam" id="TIGR01085">
    <property type="entry name" value="murE"/>
    <property type="match status" value="1"/>
</dbReference>
<proteinExistence type="inferred from homology"/>
<feature type="domain" description="Mur ligase C-terminal" evidence="4">
    <location>
        <begin position="292"/>
        <end position="413"/>
    </location>
</feature>
<comment type="similarity">
    <text evidence="1 2">Belongs to the MurCDEF family. MurE subfamily.</text>
</comment>
<accession>A0A650EM69</accession>
<dbReference type="HAMAP" id="MF_00208">
    <property type="entry name" value="MurE"/>
    <property type="match status" value="1"/>
</dbReference>
<keyword evidence="2 3" id="KW-0573">Peptidoglycan synthesis</keyword>
<dbReference type="PANTHER" id="PTHR23135:SF4">
    <property type="entry name" value="UDP-N-ACETYLMURAMOYL-L-ALANYL-D-GLUTAMATE--2,6-DIAMINOPIMELATE LIGASE MURE HOMOLOG, CHLOROPLASTIC"/>
    <property type="match status" value="1"/>
</dbReference>
<feature type="binding site" evidence="2">
    <location>
        <position position="144"/>
    </location>
    <ligand>
        <name>UDP-N-acetyl-alpha-D-muramoyl-L-alanyl-D-glutamate</name>
        <dbReference type="ChEBI" id="CHEBI:83900"/>
    </ligand>
</feature>
<feature type="modified residue" description="N6-carboxylysine" evidence="2">
    <location>
        <position position="184"/>
    </location>
</feature>
<keyword evidence="2" id="KW-0547">Nucleotide-binding</keyword>
<dbReference type="Pfam" id="PF08245">
    <property type="entry name" value="Mur_ligase_M"/>
    <property type="match status" value="1"/>
</dbReference>
<evidence type="ECO:0000259" key="5">
    <source>
        <dbReference type="Pfam" id="PF08245"/>
    </source>
</evidence>
<feature type="binding site" evidence="2">
    <location>
        <position position="152"/>
    </location>
    <ligand>
        <name>UDP-N-acetyl-alpha-D-muramoyl-L-alanyl-D-glutamate</name>
        <dbReference type="ChEBI" id="CHEBI:83900"/>
    </ligand>
</feature>
<dbReference type="NCBIfam" id="NF001126">
    <property type="entry name" value="PRK00139.1-4"/>
    <property type="match status" value="1"/>
</dbReference>
<name>A0A650EM69_9HELI</name>
<dbReference type="Gene3D" id="3.40.1190.10">
    <property type="entry name" value="Mur-like, catalytic domain"/>
    <property type="match status" value="1"/>
</dbReference>
<keyword evidence="2 6" id="KW-0436">Ligase</keyword>
<dbReference type="GO" id="GO:0008765">
    <property type="term" value="F:UDP-N-acetylmuramoylalanyl-D-glutamate-2,6-diaminopimelate ligase activity"/>
    <property type="evidence" value="ECO:0007669"/>
    <property type="project" value="UniProtKB-UniRule"/>
</dbReference>
<feature type="binding site" evidence="2">
    <location>
        <position position="21"/>
    </location>
    <ligand>
        <name>UDP-N-acetyl-alpha-D-muramoyl-L-alanyl-D-glutamate</name>
        <dbReference type="ChEBI" id="CHEBI:83900"/>
    </ligand>
</feature>
<organism evidence="6">
    <name type="scientific">uncultured Helicobacter sp</name>
    <dbReference type="NCBI Taxonomy" id="175537"/>
    <lineage>
        <taxon>Bacteria</taxon>
        <taxon>Pseudomonadati</taxon>
        <taxon>Campylobacterota</taxon>
        <taxon>Epsilonproteobacteria</taxon>
        <taxon>Campylobacterales</taxon>
        <taxon>Helicobacteraceae</taxon>
        <taxon>Helicobacter</taxon>
        <taxon>environmental samples</taxon>
    </lineage>
</organism>
<dbReference type="UniPathway" id="UPA00219"/>
<reference evidence="6" key="1">
    <citation type="journal article" date="2020" name="J. ISSAAS">
        <title>Lactobacilli and other gastrointestinal microbiota of Peromyscus leucopus, reservoir host for agents of Lyme disease and other zoonoses in North America.</title>
        <authorList>
            <person name="Milovic A."/>
            <person name="Bassam K."/>
            <person name="Shao H."/>
            <person name="Chatzistamou I."/>
            <person name="Tufts D.M."/>
            <person name="Diuk-Wasser M."/>
            <person name="Barbour A.G."/>
        </authorList>
    </citation>
    <scope>NUCLEOTIDE SEQUENCE</scope>
    <source>
        <strain evidence="6">LL4</strain>
    </source>
</reference>
<dbReference type="InterPro" id="IPR013221">
    <property type="entry name" value="Mur_ligase_cen"/>
</dbReference>
<feature type="binding site" evidence="2">
    <location>
        <begin position="74"/>
        <end position="80"/>
    </location>
    <ligand>
        <name>ATP</name>
        <dbReference type="ChEBI" id="CHEBI:30616"/>
    </ligand>
</feature>
<keyword evidence="2 3" id="KW-0961">Cell wall biogenesis/degradation</keyword>
<feature type="binding site" evidence="2">
    <location>
        <position position="411"/>
    </location>
    <ligand>
        <name>meso-2,6-diaminopimelate</name>
        <dbReference type="ChEBI" id="CHEBI:57791"/>
    </ligand>
</feature>
<dbReference type="InterPro" id="IPR004101">
    <property type="entry name" value="Mur_ligase_C"/>
</dbReference>
<dbReference type="GO" id="GO:0008360">
    <property type="term" value="P:regulation of cell shape"/>
    <property type="evidence" value="ECO:0007669"/>
    <property type="project" value="UniProtKB-KW"/>
</dbReference>
<evidence type="ECO:0000256" key="3">
    <source>
        <dbReference type="RuleBase" id="RU004135"/>
    </source>
</evidence>
<keyword evidence="2 3" id="KW-0132">Cell division</keyword>
<comment type="function">
    <text evidence="2">Catalyzes the addition of meso-diaminopimelic acid to the nucleotide precursor UDP-N-acetylmuramoyl-L-alanyl-D-glutamate (UMAG) in the biosynthesis of bacterial cell-wall peptidoglycan.</text>
</comment>
<comment type="cofactor">
    <cofactor evidence="2">
        <name>Mg(2+)</name>
        <dbReference type="ChEBI" id="CHEBI:18420"/>
    </cofactor>
</comment>
<evidence type="ECO:0000259" key="4">
    <source>
        <dbReference type="Pfam" id="PF02875"/>
    </source>
</evidence>
<dbReference type="InterPro" id="IPR036615">
    <property type="entry name" value="Mur_ligase_C_dom_sf"/>
</dbReference>
<dbReference type="PANTHER" id="PTHR23135">
    <property type="entry name" value="MUR LIGASE FAMILY MEMBER"/>
    <property type="match status" value="1"/>
</dbReference>
<evidence type="ECO:0000256" key="1">
    <source>
        <dbReference type="ARBA" id="ARBA00005898"/>
    </source>
</evidence>
<comment type="PTM">
    <text evidence="2">Carboxylation is probably crucial for Mg(2+) binding and, consequently, for the gamma-phosphate positioning of ATP.</text>
</comment>
<dbReference type="SUPFAM" id="SSF53244">
    <property type="entry name" value="MurD-like peptide ligases, peptide-binding domain"/>
    <property type="match status" value="1"/>
</dbReference>
<keyword evidence="2 3" id="KW-0131">Cell cycle</keyword>
<sequence>MILQKNINYKGKDYSAITDDTRLVESLDSILLVKTKRNAHFITQSDNIIESRNLNEIFCIAPSDKPMKIIGITGTNGKTTTAAIIYSLLLDLNYRVGLLGTRGFFVNEKRIKPKGLTTPSVLELYENLEIAAMECCDFFVMEVSSHAIEQERIAGIDFALRILSNITSDHLDYHKSIEEYRRIKNQFFATSETKLINLDESYADFNPTNAFTYGIEHKGHLSVDAYALENGIDAHLSWKYQQEVETTTIDTHLYGKHNLYNILAAMGAVKILTSARLNTIAQALEHFGGVSGRMEIIHQNPLVIVDFAHTEDGMRQIFESFKRQKIAVVFGAGGDRDRSKRARMGACAREFAHKIYVTSDNPRNENPQDIISEILSGIDNKQNVFVESDRKKAILSALENLESNEVLLILGKGDEDYQIIGNEKIHFDDREIVCNFFK</sequence>
<protein>
    <recommendedName>
        <fullName evidence="2">UDP-N-acetylmuramoyl-L-alanyl-D-glutamate--2,6-diaminopimelate ligase</fullName>
        <ecNumber evidence="2">6.3.2.13</ecNumber>
    </recommendedName>
    <alternativeName>
        <fullName evidence="2">Meso-A2pm-adding enzyme</fullName>
    </alternativeName>
    <alternativeName>
        <fullName evidence="2">Meso-diaminopimelate-adding enzyme</fullName>
    </alternativeName>
    <alternativeName>
        <fullName evidence="2">UDP-MurNAc-L-Ala-D-Glu:meso-diaminopimelate ligase</fullName>
    </alternativeName>
    <alternativeName>
        <fullName evidence="2">UDP-MurNAc-tripeptide synthetase</fullName>
    </alternativeName>
    <alternativeName>
        <fullName evidence="2">UDP-N-acetylmuramyl-tripeptide synthetase</fullName>
    </alternativeName>
</protein>
<comment type="pathway">
    <text evidence="2 3">Cell wall biogenesis; peptidoglycan biosynthesis.</text>
</comment>
<feature type="binding site" evidence="2">
    <location>
        <begin position="117"/>
        <end position="118"/>
    </location>
    <ligand>
        <name>UDP-N-acetyl-alpha-D-muramoyl-L-alanyl-D-glutamate</name>
        <dbReference type="ChEBI" id="CHEBI:83900"/>
    </ligand>
</feature>
<comment type="catalytic activity">
    <reaction evidence="2">
        <text>UDP-N-acetyl-alpha-D-muramoyl-L-alanyl-D-glutamate + meso-2,6-diaminopimelate + ATP = UDP-N-acetyl-alpha-D-muramoyl-L-alanyl-gamma-D-glutamyl-meso-2,6-diaminopimelate + ADP + phosphate + H(+)</text>
        <dbReference type="Rhea" id="RHEA:23676"/>
        <dbReference type="ChEBI" id="CHEBI:15378"/>
        <dbReference type="ChEBI" id="CHEBI:30616"/>
        <dbReference type="ChEBI" id="CHEBI:43474"/>
        <dbReference type="ChEBI" id="CHEBI:57791"/>
        <dbReference type="ChEBI" id="CHEBI:83900"/>
        <dbReference type="ChEBI" id="CHEBI:83905"/>
        <dbReference type="ChEBI" id="CHEBI:456216"/>
        <dbReference type="EC" id="6.3.2.13"/>
    </reaction>
</comment>
<dbReference type="EMBL" id="MN577569">
    <property type="protein sequence ID" value="QGT50391.1"/>
    <property type="molecule type" value="Genomic_DNA"/>
</dbReference>
<dbReference type="EC" id="6.3.2.13" evidence="2"/>
<keyword evidence="2 3" id="KW-0133">Cell shape</keyword>
<dbReference type="GO" id="GO:0000287">
    <property type="term" value="F:magnesium ion binding"/>
    <property type="evidence" value="ECO:0007669"/>
    <property type="project" value="UniProtKB-UniRule"/>
</dbReference>
<feature type="binding site" evidence="2">
    <location>
        <position position="415"/>
    </location>
    <ligand>
        <name>meso-2,6-diaminopimelate</name>
        <dbReference type="ChEBI" id="CHEBI:57791"/>
    </ligand>
</feature>
<dbReference type="SUPFAM" id="SSF53623">
    <property type="entry name" value="MurD-like peptide ligases, catalytic domain"/>
    <property type="match status" value="1"/>
</dbReference>
<evidence type="ECO:0000256" key="2">
    <source>
        <dbReference type="HAMAP-Rule" id="MF_00208"/>
    </source>
</evidence>
<feature type="binding site" evidence="2">
    <location>
        <position position="336"/>
    </location>
    <ligand>
        <name>meso-2,6-diaminopimelate</name>
        <dbReference type="ChEBI" id="CHEBI:57791"/>
    </ligand>
</feature>
<dbReference type="GO" id="GO:0051301">
    <property type="term" value="P:cell division"/>
    <property type="evidence" value="ECO:0007669"/>
    <property type="project" value="UniProtKB-KW"/>
</dbReference>
<keyword evidence="2" id="KW-0963">Cytoplasm</keyword>
<dbReference type="InterPro" id="IPR036565">
    <property type="entry name" value="Mur-like_cat_sf"/>
</dbReference>
<feature type="binding site" evidence="2">
    <location>
        <position position="150"/>
    </location>
    <ligand>
        <name>UDP-N-acetyl-alpha-D-muramoyl-L-alanyl-D-glutamate</name>
        <dbReference type="ChEBI" id="CHEBI:83900"/>
    </ligand>
</feature>
<comment type="caution">
    <text evidence="2">Lacks conserved residue(s) required for the propagation of feature annotation.</text>
</comment>
<feature type="domain" description="Mur ligase central" evidence="5">
    <location>
        <begin position="72"/>
        <end position="268"/>
    </location>
</feature>
<keyword evidence="2" id="KW-0460">Magnesium</keyword>
<comment type="subcellular location">
    <subcellularLocation>
        <location evidence="2 3">Cytoplasm</location>
    </subcellularLocation>
</comment>
<feature type="short sequence motif" description="Meso-diaminopimelate recognition motif" evidence="2">
    <location>
        <begin position="360"/>
        <end position="363"/>
    </location>
</feature>
<dbReference type="GO" id="GO:0071555">
    <property type="term" value="P:cell wall organization"/>
    <property type="evidence" value="ECO:0007669"/>
    <property type="project" value="UniProtKB-KW"/>
</dbReference>
<dbReference type="Gene3D" id="3.90.190.20">
    <property type="entry name" value="Mur ligase, C-terminal domain"/>
    <property type="match status" value="1"/>
</dbReference>